<reference evidence="1 2" key="1">
    <citation type="submission" date="2014-03" db="EMBL/GenBank/DDBJ databases">
        <title>Draft genome of the hookworm Oesophagostomum dentatum.</title>
        <authorList>
            <person name="Mitreva M."/>
        </authorList>
    </citation>
    <scope>NUCLEOTIDE SEQUENCE [LARGE SCALE GENOMIC DNA]</scope>
    <source>
        <strain evidence="1 2">OD-Hann</strain>
    </source>
</reference>
<dbReference type="EMBL" id="KN576931">
    <property type="protein sequence ID" value="KHJ82815.1"/>
    <property type="molecule type" value="Genomic_DNA"/>
</dbReference>
<gene>
    <name evidence="1" type="ORF">OESDEN_17490</name>
</gene>
<dbReference type="OrthoDB" id="5858183at2759"/>
<keyword evidence="2" id="KW-1185">Reference proteome</keyword>
<evidence type="ECO:0000313" key="1">
    <source>
        <dbReference type="EMBL" id="KHJ82815.1"/>
    </source>
</evidence>
<protein>
    <submittedName>
        <fullName evidence="1">Uncharacterized protein</fullName>
    </submittedName>
</protein>
<sequence>MPVLGASAFILEYTDGSTVVRKSFRKWKEVVRDYFLPEKIRNYDLVAMNEASNKPKLASAGVRVKLL</sequence>
<name>A0A0B1SHY2_OESDE</name>
<accession>A0A0B1SHY2</accession>
<dbReference type="AlphaFoldDB" id="A0A0B1SHY2"/>
<dbReference type="Proteomes" id="UP000053660">
    <property type="component" value="Unassembled WGS sequence"/>
</dbReference>
<evidence type="ECO:0000313" key="2">
    <source>
        <dbReference type="Proteomes" id="UP000053660"/>
    </source>
</evidence>
<proteinExistence type="predicted"/>
<organism evidence="1 2">
    <name type="scientific">Oesophagostomum dentatum</name>
    <name type="common">Nodular worm</name>
    <dbReference type="NCBI Taxonomy" id="61180"/>
    <lineage>
        <taxon>Eukaryota</taxon>
        <taxon>Metazoa</taxon>
        <taxon>Ecdysozoa</taxon>
        <taxon>Nematoda</taxon>
        <taxon>Chromadorea</taxon>
        <taxon>Rhabditida</taxon>
        <taxon>Rhabditina</taxon>
        <taxon>Rhabditomorpha</taxon>
        <taxon>Strongyloidea</taxon>
        <taxon>Strongylidae</taxon>
        <taxon>Oesophagostomum</taxon>
    </lineage>
</organism>